<evidence type="ECO:0000256" key="1">
    <source>
        <dbReference type="SAM" id="Coils"/>
    </source>
</evidence>
<reference evidence="3" key="1">
    <citation type="journal article" date="2020" name="Nature">
        <title>Giant virus diversity and host interactions through global metagenomics.</title>
        <authorList>
            <person name="Schulz F."/>
            <person name="Roux S."/>
            <person name="Paez-Espino D."/>
            <person name="Jungbluth S."/>
            <person name="Walsh D.A."/>
            <person name="Denef V.J."/>
            <person name="McMahon K.D."/>
            <person name="Konstantinidis K.T."/>
            <person name="Eloe-Fadrosh E.A."/>
            <person name="Kyrpides N.C."/>
            <person name="Woyke T."/>
        </authorList>
    </citation>
    <scope>NUCLEOTIDE SEQUENCE</scope>
    <source>
        <strain evidence="3">GVMAG-M-3300009151-50</strain>
    </source>
</reference>
<evidence type="ECO:0000256" key="2">
    <source>
        <dbReference type="SAM" id="MobiDB-lite"/>
    </source>
</evidence>
<feature type="region of interest" description="Disordered" evidence="2">
    <location>
        <begin position="1"/>
        <end position="20"/>
    </location>
</feature>
<proteinExistence type="predicted"/>
<organism evidence="3">
    <name type="scientific">viral metagenome</name>
    <dbReference type="NCBI Taxonomy" id="1070528"/>
    <lineage>
        <taxon>unclassified sequences</taxon>
        <taxon>metagenomes</taxon>
        <taxon>organismal metagenomes</taxon>
    </lineage>
</organism>
<keyword evidence="1" id="KW-0175">Coiled coil</keyword>
<sequence length="236" mass="28068">MTSIFEKMRATTKRSSKPIEPQVEAPTVVKHESILESFDTKTADELLSRNLFVSDEDMYHVIDYADDDAWNYIYTNRHKYAKRIREVIEPNDYKVPIENLVTKIRELSDKEWDTLKLNKERKLEAQFEKDWTEYSDCISDRPLGEVDSRLDDAWEKFTHTKDKLTKYIASRSKTYLAPSLRGKEIADPKQVKIEDEIREMENEYDKAQKLVEDTDSAYWETKKNEYRKTWMPKLSS</sequence>
<evidence type="ECO:0000313" key="3">
    <source>
        <dbReference type="EMBL" id="QHT30756.1"/>
    </source>
</evidence>
<name>A0A6C0ENK2_9ZZZZ</name>
<accession>A0A6C0ENK2</accession>
<feature type="coiled-coil region" evidence="1">
    <location>
        <begin position="190"/>
        <end position="217"/>
    </location>
</feature>
<dbReference type="EMBL" id="MN738912">
    <property type="protein sequence ID" value="QHT30756.1"/>
    <property type="molecule type" value="Genomic_DNA"/>
</dbReference>
<protein>
    <submittedName>
        <fullName evidence="3">Uncharacterized protein</fullName>
    </submittedName>
</protein>
<dbReference type="AlphaFoldDB" id="A0A6C0ENK2"/>